<name>A0A8J8NGS6_HALGN</name>
<evidence type="ECO:0000313" key="2">
    <source>
        <dbReference type="Proteomes" id="UP000785679"/>
    </source>
</evidence>
<organism evidence="1 2">
    <name type="scientific">Halteria grandinella</name>
    <dbReference type="NCBI Taxonomy" id="5974"/>
    <lineage>
        <taxon>Eukaryota</taxon>
        <taxon>Sar</taxon>
        <taxon>Alveolata</taxon>
        <taxon>Ciliophora</taxon>
        <taxon>Intramacronucleata</taxon>
        <taxon>Spirotrichea</taxon>
        <taxon>Stichotrichia</taxon>
        <taxon>Sporadotrichida</taxon>
        <taxon>Halteriidae</taxon>
        <taxon>Halteria</taxon>
    </lineage>
</organism>
<proteinExistence type="predicted"/>
<comment type="caution">
    <text evidence="1">The sequence shown here is derived from an EMBL/GenBank/DDBJ whole genome shotgun (WGS) entry which is preliminary data.</text>
</comment>
<keyword evidence="2" id="KW-1185">Reference proteome</keyword>
<gene>
    <name evidence="1" type="ORF">FGO68_gene11917</name>
</gene>
<dbReference type="EMBL" id="RRYP01016993">
    <property type="protein sequence ID" value="TNV74439.1"/>
    <property type="molecule type" value="Genomic_DNA"/>
</dbReference>
<sequence>MQKNNGLSSENSLLVENQEALENEIINGQPKYQPLPDDMSLDEENLKRLENHLSVKPAKKQRVSLIRRRSNQSILTATIFIGQDKSSNLLLKCQKNKVAQEMIRSSASKQMILRRSSLCRQPLSHLTIAQCPQRPLKAPPRFHRIRLPLNRNSKVPFPSAARCCSKMMSLTMRIRKITSQQVAQAKKFRRLRT</sequence>
<dbReference type="Proteomes" id="UP000785679">
    <property type="component" value="Unassembled WGS sequence"/>
</dbReference>
<protein>
    <submittedName>
        <fullName evidence="1">Uncharacterized protein</fullName>
    </submittedName>
</protein>
<reference evidence="1" key="1">
    <citation type="submission" date="2019-06" db="EMBL/GenBank/DDBJ databases">
        <authorList>
            <person name="Zheng W."/>
        </authorList>
    </citation>
    <scope>NUCLEOTIDE SEQUENCE</scope>
    <source>
        <strain evidence="1">QDHG01</strain>
    </source>
</reference>
<accession>A0A8J8NGS6</accession>
<dbReference type="AlphaFoldDB" id="A0A8J8NGS6"/>
<evidence type="ECO:0000313" key="1">
    <source>
        <dbReference type="EMBL" id="TNV74439.1"/>
    </source>
</evidence>